<accession>A0A2A6FQH6</accession>
<gene>
    <name evidence="1" type="ORF">B5766_07325</name>
</gene>
<dbReference type="AlphaFoldDB" id="A0A2A6FQH6"/>
<dbReference type="EMBL" id="NAEP01000039">
    <property type="protein sequence ID" value="PDQ35125.1"/>
    <property type="molecule type" value="Genomic_DNA"/>
</dbReference>
<evidence type="ECO:0000313" key="1">
    <source>
        <dbReference type="EMBL" id="PDQ35125.1"/>
    </source>
</evidence>
<name>A0A2A6FQH6_9MICO</name>
<reference evidence="2" key="1">
    <citation type="submission" date="2017-03" db="EMBL/GenBank/DDBJ databases">
        <authorList>
            <person name="Lund M.B."/>
        </authorList>
    </citation>
    <scope>NUCLEOTIDE SEQUENCE [LARGE SCALE GENOMIC DNA]</scope>
</reference>
<sequence length="92" mass="10037">MYFTLNVHVEVEVRRGQPLGRHAGTSVLVDRSLNAAQRAEKLEVVTESTQGALETLLAANVLKLDWAGTEVHALHIEVVDIEGGLLTPRPND</sequence>
<comment type="caution">
    <text evidence="1">The sequence shown here is derived from an EMBL/GenBank/DDBJ whole genome shotgun (WGS) entry which is preliminary data.</text>
</comment>
<organism evidence="1 2">
    <name type="scientific">Candidatus Lumbricidiphila eiseniae</name>
    <dbReference type="NCBI Taxonomy" id="1969409"/>
    <lineage>
        <taxon>Bacteria</taxon>
        <taxon>Bacillati</taxon>
        <taxon>Actinomycetota</taxon>
        <taxon>Actinomycetes</taxon>
        <taxon>Micrococcales</taxon>
        <taxon>Microbacteriaceae</taxon>
        <taxon>Candidatus Lumbricidiphila</taxon>
    </lineage>
</organism>
<dbReference type="Proteomes" id="UP000219994">
    <property type="component" value="Unassembled WGS sequence"/>
</dbReference>
<proteinExistence type="predicted"/>
<protein>
    <submittedName>
        <fullName evidence="1">Uncharacterized protein</fullName>
    </submittedName>
</protein>
<evidence type="ECO:0000313" key="2">
    <source>
        <dbReference type="Proteomes" id="UP000219994"/>
    </source>
</evidence>